<evidence type="ECO:0000256" key="1">
    <source>
        <dbReference type="ARBA" id="ARBA00022946"/>
    </source>
</evidence>
<dbReference type="PANTHER" id="PTHR31346">
    <property type="entry name" value="MULTIPLE ORGANELLAR RNA EDITING FACTOR 2, CHLOROPLASTIC-RELATED-RELATED"/>
    <property type="match status" value="1"/>
</dbReference>
<dbReference type="GO" id="GO:0016554">
    <property type="term" value="P:cytidine to uridine editing"/>
    <property type="evidence" value="ECO:0007669"/>
    <property type="project" value="InterPro"/>
</dbReference>
<keyword evidence="1" id="KW-0809">Transit peptide</keyword>
<dbReference type="AlphaFoldDB" id="A0AAN8VBN7"/>
<dbReference type="GO" id="GO:0005739">
    <property type="term" value="C:mitochondrion"/>
    <property type="evidence" value="ECO:0007669"/>
    <property type="project" value="TreeGrafter"/>
</dbReference>
<reference evidence="4 5" key="1">
    <citation type="submission" date="2023-12" db="EMBL/GenBank/DDBJ databases">
        <title>A high-quality genome assembly for Dillenia turbinata (Dilleniales).</title>
        <authorList>
            <person name="Chanderbali A."/>
        </authorList>
    </citation>
    <scope>NUCLEOTIDE SEQUENCE [LARGE SCALE GENOMIC DNA]</scope>
    <source>
        <strain evidence="4">LSX21</strain>
        <tissue evidence="4">Leaf</tissue>
    </source>
</reference>
<keyword evidence="5" id="KW-1185">Reference proteome</keyword>
<dbReference type="InterPro" id="IPR039206">
    <property type="entry name" value="MORF/ORRM1/DAG-like"/>
</dbReference>
<dbReference type="EMBL" id="JBAMMX010000015">
    <property type="protein sequence ID" value="KAK6927111.1"/>
    <property type="molecule type" value="Genomic_DNA"/>
</dbReference>
<feature type="region of interest" description="Disordered" evidence="2">
    <location>
        <begin position="214"/>
        <end position="258"/>
    </location>
</feature>
<gene>
    <name evidence="4" type="ORF">RJ641_008830</name>
</gene>
<protein>
    <recommendedName>
        <fullName evidence="3">MORF/ORRM1/DAG-like MORF domain-containing protein</fullName>
    </recommendedName>
</protein>
<feature type="region of interest" description="Disordered" evidence="2">
    <location>
        <begin position="345"/>
        <end position="413"/>
    </location>
</feature>
<dbReference type="Proteomes" id="UP001370490">
    <property type="component" value="Unassembled WGS sequence"/>
</dbReference>
<organism evidence="4 5">
    <name type="scientific">Dillenia turbinata</name>
    <dbReference type="NCBI Taxonomy" id="194707"/>
    <lineage>
        <taxon>Eukaryota</taxon>
        <taxon>Viridiplantae</taxon>
        <taxon>Streptophyta</taxon>
        <taxon>Embryophyta</taxon>
        <taxon>Tracheophyta</taxon>
        <taxon>Spermatophyta</taxon>
        <taxon>Magnoliopsida</taxon>
        <taxon>eudicotyledons</taxon>
        <taxon>Gunneridae</taxon>
        <taxon>Pentapetalae</taxon>
        <taxon>Dilleniales</taxon>
        <taxon>Dilleniaceae</taxon>
        <taxon>Dillenia</taxon>
    </lineage>
</organism>
<feature type="compositionally biased region" description="Polar residues" evidence="2">
    <location>
        <begin position="298"/>
        <end position="320"/>
    </location>
</feature>
<evidence type="ECO:0000313" key="5">
    <source>
        <dbReference type="Proteomes" id="UP001370490"/>
    </source>
</evidence>
<dbReference type="InterPro" id="IPR054059">
    <property type="entry name" value="MORF/ORRM1/DAG-like_MORF"/>
</dbReference>
<accession>A0AAN8VBN7</accession>
<dbReference type="GO" id="GO:0080156">
    <property type="term" value="P:mitochondrial mRNA modification"/>
    <property type="evidence" value="ECO:0007669"/>
    <property type="project" value="TreeGrafter"/>
</dbReference>
<name>A0AAN8VBN7_9MAGN</name>
<evidence type="ECO:0000256" key="2">
    <source>
        <dbReference type="SAM" id="MobiDB-lite"/>
    </source>
</evidence>
<feature type="region of interest" description="Disordered" evidence="2">
    <location>
        <begin position="735"/>
        <end position="781"/>
    </location>
</feature>
<evidence type="ECO:0000259" key="3">
    <source>
        <dbReference type="Pfam" id="PF21864"/>
    </source>
</evidence>
<comment type="caution">
    <text evidence="4">The sequence shown here is derived from an EMBL/GenBank/DDBJ whole genome shotgun (WGS) entry which is preliminary data.</text>
</comment>
<evidence type="ECO:0000313" key="4">
    <source>
        <dbReference type="EMBL" id="KAK6927111.1"/>
    </source>
</evidence>
<feature type="compositionally biased region" description="Polar residues" evidence="2">
    <location>
        <begin position="352"/>
        <end position="364"/>
    </location>
</feature>
<sequence length="781" mass="88515">MIRRLSLAHLSLISTSLSKPNPRLFLSSSILLSQAHFDLRCLIPSSSSFIPSSLGGSSSGFLARNDSFLVWGIRGFSTRSMNDSSNRPPKDTILLDGCDFKHWLVVVNQPDPNLTRDEIIDTYIKTLAKVVGSEEEAMKRIYSVSTKHYFAFSCLVSEELSQKIKELPGVNWVLPDSYMNVKEKTYGGEPFIDGQAVPYDPKYHEVWVRNHNESLRRSNRRDKTRNDRPRNFDRRRDMANSDMLPPPPPPPSASVSNLGAKISTGLNQAVFQNEMQSPLVQNAAFLNRERPMPPQTPPQIHNQNLSSSTPQPMENQNYQGSDRQFENRDFQSPQRLQHQNLYDTAPPHMQHENFQSSSTPQRMQIQGGAPYQVGRDVLGGNMPPPPQNWSNLRRDMPPPVNNQCTPSRDMSPPIQKQDFQRVEVPTSAVPTPSFQNKDMLASVNNQNWGMPPSLQNQDFRCGDMPTSAMQNSGFQHRNMPQAMEKQHFQAMDAQPSGQNNRFYNRDIAPSAQSHLQYRDMPPAAQNCSFQYSEMPFPVQNRDFPYRNMPSPAQNRDFQHGNMPSPAQNHDFQYRDMQLPAQKCDFQYGNMPSPAQNRDFQYGDMRSPAQKRDFPYGNMPSPAQNQDFQFANMSPPPTQNPDFQFGKMSPHAMQNHDFHYGGGNARVGNGDMCPPLVENHDFRYGNYQPGNYQNGDANIGASPNNEHNREMSGYPSVGGYMQNQGHQGQELLGNMTNSNDRNGDNQRWGNFNSVDNGYSSTGDFQSRDTSNEEYGVVANRNF</sequence>
<feature type="domain" description="MORF/ORRM1/DAG-like MORF" evidence="3">
    <location>
        <begin position="100"/>
        <end position="191"/>
    </location>
</feature>
<dbReference type="PANTHER" id="PTHR31346:SF4">
    <property type="entry name" value="MULTIPLE ORGANELLAR RNA EDITING FACTOR 8, CHLOROPLASTIC_MITOCHONDRIAL"/>
    <property type="match status" value="1"/>
</dbReference>
<feature type="compositionally biased region" description="Basic and acidic residues" evidence="2">
    <location>
        <begin position="224"/>
        <end position="239"/>
    </location>
</feature>
<feature type="compositionally biased region" description="Polar residues" evidence="2">
    <location>
        <begin position="735"/>
        <end position="763"/>
    </location>
</feature>
<proteinExistence type="predicted"/>
<dbReference type="Pfam" id="PF21864">
    <property type="entry name" value="MORF_dom"/>
    <property type="match status" value="1"/>
</dbReference>
<feature type="region of interest" description="Disordered" evidence="2">
    <location>
        <begin position="289"/>
        <end position="320"/>
    </location>
</feature>